<proteinExistence type="predicted"/>
<dbReference type="VEuPathDB" id="MicrosporidiaDB:AEWQ_040950"/>
<dbReference type="VEuPathDB" id="MicrosporidiaDB:AEWR_040950"/>
<evidence type="ECO:0000313" key="1">
    <source>
        <dbReference type="EMBL" id="AGE95327.1"/>
    </source>
</evidence>
<dbReference type="OMA" id="IKYYFNE"/>
<gene>
    <name evidence="1" type="ORF">ECU04_1010</name>
</gene>
<dbReference type="VEuPathDB" id="MicrosporidiaDB:ECU04_1010"/>
<organism evidence="1">
    <name type="scientific">Encephalitozoon cuniculi</name>
    <name type="common">Microsporidian parasite</name>
    <dbReference type="NCBI Taxonomy" id="6035"/>
    <lineage>
        <taxon>Eukaryota</taxon>
        <taxon>Fungi</taxon>
        <taxon>Fungi incertae sedis</taxon>
        <taxon>Microsporidia</taxon>
        <taxon>Unikaryonidae</taxon>
        <taxon>Encephalitozoon</taxon>
    </lineage>
</organism>
<name>M1K7U7_ENCCN</name>
<reference evidence="1" key="1">
    <citation type="journal article" date="2013" name="Eukaryot. Cell">
        <title>Extremely Reduced Levels of Heterozygosity in the Vertebrate Pathogen Encephalitozoon cuniculi.</title>
        <authorList>
            <person name="Selman M."/>
            <person name="Sak B."/>
            <person name="Kvac M."/>
            <person name="Farinelli L."/>
            <person name="Weiss L.M."/>
            <person name="Corradi N."/>
        </authorList>
    </citation>
    <scope>NUCLEOTIDE SEQUENCE</scope>
</reference>
<dbReference type="AlphaFoldDB" id="M1K7U7"/>
<protein>
    <submittedName>
        <fullName evidence="1">Uncharacterized protein</fullName>
    </submittedName>
</protein>
<accession>M1K7U7</accession>
<dbReference type="EMBL" id="KC513606">
    <property type="protein sequence ID" value="AGE95327.1"/>
    <property type="molecule type" value="Genomic_DNA"/>
</dbReference>
<dbReference type="VEuPathDB" id="MicrosporidiaDB:M970_040950"/>
<sequence>MVLVIDTFEVPSVVISRRLFRSSEVVEVEEVSMGTIKRVLTAGGIYSIHKECFSDEEIRQMKYYFNEVVEVLGNVQYINKSRRVVKYYAVIRGSDGVPIDLDEIREEEDGRACDKTAFLPYVKAQEEEIVIFPDDED</sequence>
<dbReference type="VEuPathDB" id="MicrosporidiaDB:AEWD_040960"/>